<name>G0U2T6_TRYVY</name>
<gene>
    <name evidence="1" type="ORF">TVY486_0904110</name>
</gene>
<proteinExistence type="predicted"/>
<dbReference type="EMBL" id="HE573025">
    <property type="protein sequence ID" value="CCC50590.1"/>
    <property type="molecule type" value="Genomic_DNA"/>
</dbReference>
<evidence type="ECO:0000313" key="1">
    <source>
        <dbReference type="EMBL" id="CCC50590.1"/>
    </source>
</evidence>
<organism evidence="1">
    <name type="scientific">Trypanosoma vivax (strain Y486)</name>
    <dbReference type="NCBI Taxonomy" id="1055687"/>
    <lineage>
        <taxon>Eukaryota</taxon>
        <taxon>Discoba</taxon>
        <taxon>Euglenozoa</taxon>
        <taxon>Kinetoplastea</taxon>
        <taxon>Metakinetoplastina</taxon>
        <taxon>Trypanosomatida</taxon>
        <taxon>Trypanosomatidae</taxon>
        <taxon>Trypanosoma</taxon>
        <taxon>Duttonella</taxon>
    </lineage>
</organism>
<dbReference type="OMA" id="HQGVKAM"/>
<dbReference type="AlphaFoldDB" id="G0U2T6"/>
<protein>
    <submittedName>
        <fullName evidence="1">Uncharacterized protein</fullName>
    </submittedName>
</protein>
<dbReference type="VEuPathDB" id="TriTrypDB:TvY486_0904110"/>
<sequence>MQEHRNKSHSGVKALHLQRDAIKQRILQEHAKRRTALRQQGLRSLRSQEAGMRNLVGNEFCCDLNNPDVVDFLIQLEEEVRDEQLLQFYNDAYEEDWEMYYNHLCPK</sequence>
<accession>G0U2T6</accession>
<reference evidence="1" key="1">
    <citation type="journal article" date="2012" name="Proc. Natl. Acad. Sci. U.S.A.">
        <title>Antigenic diversity is generated by distinct evolutionary mechanisms in African trypanosome species.</title>
        <authorList>
            <person name="Jackson A.P."/>
            <person name="Berry A."/>
            <person name="Aslett M."/>
            <person name="Allison H.C."/>
            <person name="Burton P."/>
            <person name="Vavrova-Anderson J."/>
            <person name="Brown R."/>
            <person name="Browne H."/>
            <person name="Corton N."/>
            <person name="Hauser H."/>
            <person name="Gamble J."/>
            <person name="Gilderthorp R."/>
            <person name="Marcello L."/>
            <person name="McQuillan J."/>
            <person name="Otto T.D."/>
            <person name="Quail M.A."/>
            <person name="Sanders M.J."/>
            <person name="van Tonder A."/>
            <person name="Ginger M.L."/>
            <person name="Field M.C."/>
            <person name="Barry J.D."/>
            <person name="Hertz-Fowler C."/>
            <person name="Berriman M."/>
        </authorList>
    </citation>
    <scope>NUCLEOTIDE SEQUENCE</scope>
    <source>
        <strain evidence="1">Y486</strain>
    </source>
</reference>